<evidence type="ECO:0000313" key="5">
    <source>
        <dbReference type="EMBL" id="PQM47640.1"/>
    </source>
</evidence>
<dbReference type="GO" id="GO:0016491">
    <property type="term" value="F:oxidoreductase activity"/>
    <property type="evidence" value="ECO:0007669"/>
    <property type="project" value="UniProtKB-KW"/>
</dbReference>
<dbReference type="AlphaFoldDB" id="A0A2S8BLT2"/>
<feature type="domain" description="NADH:flavin oxidoreductase/NADH oxidase N-terminal" evidence="4">
    <location>
        <begin position="5"/>
        <end position="339"/>
    </location>
</feature>
<keyword evidence="1" id="KW-0285">Flavoprotein</keyword>
<dbReference type="Pfam" id="PF00724">
    <property type="entry name" value="Oxidored_FMN"/>
    <property type="match status" value="1"/>
</dbReference>
<dbReference type="InterPro" id="IPR001155">
    <property type="entry name" value="OxRdtase_FMN_N"/>
</dbReference>
<dbReference type="EMBL" id="PPEA01000304">
    <property type="protein sequence ID" value="PQM47640.1"/>
    <property type="molecule type" value="Genomic_DNA"/>
</dbReference>
<evidence type="ECO:0000259" key="4">
    <source>
        <dbReference type="Pfam" id="PF00724"/>
    </source>
</evidence>
<protein>
    <submittedName>
        <fullName evidence="5">NADH oxidase</fullName>
        <ecNumber evidence="5">1.-.-.-</ecNumber>
    </submittedName>
</protein>
<evidence type="ECO:0000313" key="6">
    <source>
        <dbReference type="Proteomes" id="UP000238296"/>
    </source>
</evidence>
<dbReference type="InterPro" id="IPR051799">
    <property type="entry name" value="NADH_flavin_oxidoreductase"/>
</dbReference>
<feature type="region of interest" description="Disordered" evidence="3">
    <location>
        <begin position="338"/>
        <end position="402"/>
    </location>
</feature>
<dbReference type="Gene3D" id="3.20.20.70">
    <property type="entry name" value="Aldolase class I"/>
    <property type="match status" value="1"/>
</dbReference>
<proteinExistence type="predicted"/>
<dbReference type="PANTHER" id="PTHR43656">
    <property type="entry name" value="BINDING OXIDOREDUCTASE, PUTATIVE (AFU_ORTHOLOGUE AFUA_2G08260)-RELATED"/>
    <property type="match status" value="1"/>
</dbReference>
<evidence type="ECO:0000256" key="2">
    <source>
        <dbReference type="ARBA" id="ARBA00023002"/>
    </source>
</evidence>
<sequence length="474" mass="49741">MPVTVFSPLTLPNGSVIGNRLAKAAMEENMAGAGQLPDEALFRLYRRWSAGGAGLLITGNVMVHAEALTGPAGVVLDAHSPLEPFRAWAAAAHSGGARVWMQINHPGRQVMANMPGVAWGPSAIRVDIGRNSKRLAQPVEMTAEQIEATVARFAETARRAELAGFDGVEIHAAHGYLLSQFLSPLSNRRTDRWGGTLENRARLLLDVVGAVRASVAPGFTVAVKLNSADFQRGGFDAADARQVIGLLAPLGVDLVELSGGSYESPAMTGHSPADERTRAREAYFLTLAEDLAAASPLPLMLTGGIVRRPVAEEVLAGGIDLVGMGTALAVDPDLPNKWRAGGGAAGHPRAGRDQGQGRSVGRRHGPSPLSAAPPGQGPTHPPRGSAAGRLRPGNRPAAPCPAPLPDLAAGPAYILIAGSSRVRFQSWLRRADSDEITNAPTQMPTSVAIACQSRKSMPPRMSWRNPLTPYVIGS</sequence>
<accession>A0A2S8BLT2</accession>
<gene>
    <name evidence="5" type="ORF">C1Y40_02150</name>
</gene>
<dbReference type="EC" id="1.-.-.-" evidence="5"/>
<organism evidence="5 6">
    <name type="scientific">Mycobacterium talmoniae</name>
    <dbReference type="NCBI Taxonomy" id="1858794"/>
    <lineage>
        <taxon>Bacteria</taxon>
        <taxon>Bacillati</taxon>
        <taxon>Actinomycetota</taxon>
        <taxon>Actinomycetes</taxon>
        <taxon>Mycobacteriales</taxon>
        <taxon>Mycobacteriaceae</taxon>
        <taxon>Mycobacterium</taxon>
    </lineage>
</organism>
<reference evidence="5 6" key="1">
    <citation type="journal article" date="2017" name="Int. J. Syst. Evol. Microbiol.">
        <title>Mycobacterium talmoniae sp. nov., a slowly growing mycobacterium isolated from human respiratory samples.</title>
        <authorList>
            <person name="Davidson R.M."/>
            <person name="DeGroote M.A."/>
            <person name="Marola J.L."/>
            <person name="Buss S."/>
            <person name="Jones V."/>
            <person name="McNeil M.R."/>
            <person name="Freifeld A.G."/>
            <person name="Elaine Epperson L."/>
            <person name="Hasan N.A."/>
            <person name="Jackson M."/>
            <person name="Iwen P.C."/>
            <person name="Salfinger M."/>
            <person name="Strong M."/>
        </authorList>
    </citation>
    <scope>NUCLEOTIDE SEQUENCE [LARGE SCALE GENOMIC DNA]</scope>
    <source>
        <strain evidence="5 6">ATCC BAA-2683</strain>
    </source>
</reference>
<dbReference type="InterPro" id="IPR013785">
    <property type="entry name" value="Aldolase_TIM"/>
</dbReference>
<dbReference type="SUPFAM" id="SSF51395">
    <property type="entry name" value="FMN-linked oxidoreductases"/>
    <property type="match status" value="1"/>
</dbReference>
<comment type="caution">
    <text evidence="5">The sequence shown here is derived from an EMBL/GenBank/DDBJ whole genome shotgun (WGS) entry which is preliminary data.</text>
</comment>
<evidence type="ECO:0000256" key="3">
    <source>
        <dbReference type="SAM" id="MobiDB-lite"/>
    </source>
</evidence>
<name>A0A2S8BLT2_9MYCO</name>
<dbReference type="CDD" id="cd04733">
    <property type="entry name" value="OYE_like_2_FMN"/>
    <property type="match status" value="1"/>
</dbReference>
<dbReference type="PANTHER" id="PTHR43656:SF2">
    <property type="entry name" value="BINDING OXIDOREDUCTASE, PUTATIVE (AFU_ORTHOLOGUE AFUA_2G08260)-RELATED"/>
    <property type="match status" value="1"/>
</dbReference>
<dbReference type="Proteomes" id="UP000238296">
    <property type="component" value="Unassembled WGS sequence"/>
</dbReference>
<dbReference type="GO" id="GO:0010181">
    <property type="term" value="F:FMN binding"/>
    <property type="evidence" value="ECO:0007669"/>
    <property type="project" value="InterPro"/>
</dbReference>
<evidence type="ECO:0000256" key="1">
    <source>
        <dbReference type="ARBA" id="ARBA00022630"/>
    </source>
</evidence>
<keyword evidence="2 5" id="KW-0560">Oxidoreductase</keyword>